<evidence type="ECO:0000313" key="2">
    <source>
        <dbReference type="EMBL" id="GEU51594.1"/>
    </source>
</evidence>
<gene>
    <name evidence="2" type="ORF">Tci_023572</name>
</gene>
<dbReference type="AlphaFoldDB" id="A0A6L2KUN4"/>
<accession>A0A6L2KUN4</accession>
<proteinExistence type="predicted"/>
<sequence>MSKKVVNVDAGLDQFKADVVANQEQFAEETKQRFNVTKEVIDKNKADSNKQFAKGVTAAYYRRSATLPIRHPPVGIFFLTTLLVNPTASPSAAYTSFSRLCFDSQGFQIPPWETYGNYNHRPPVTTEGSYQNFSDVLGGISSGIFTRPIPPITQGGSVPRPTAPNNEGLNLKSVTGPDGKPPSKSMSEAEFADKKAKGLCFCYDGKFASGHKCPEKFLQVMVIYNEETEEEEEEQETTMEEHINLIGKEIWKR</sequence>
<comment type="caution">
    <text evidence="2">The sequence shown here is derived from an EMBL/GenBank/DDBJ whole genome shotgun (WGS) entry which is preliminary data.</text>
</comment>
<evidence type="ECO:0008006" key="3">
    <source>
        <dbReference type="Google" id="ProtNLM"/>
    </source>
</evidence>
<organism evidence="2">
    <name type="scientific">Tanacetum cinerariifolium</name>
    <name type="common">Dalmatian daisy</name>
    <name type="synonym">Chrysanthemum cinerariifolium</name>
    <dbReference type="NCBI Taxonomy" id="118510"/>
    <lineage>
        <taxon>Eukaryota</taxon>
        <taxon>Viridiplantae</taxon>
        <taxon>Streptophyta</taxon>
        <taxon>Embryophyta</taxon>
        <taxon>Tracheophyta</taxon>
        <taxon>Spermatophyta</taxon>
        <taxon>Magnoliopsida</taxon>
        <taxon>eudicotyledons</taxon>
        <taxon>Gunneridae</taxon>
        <taxon>Pentapetalae</taxon>
        <taxon>asterids</taxon>
        <taxon>campanulids</taxon>
        <taxon>Asterales</taxon>
        <taxon>Asteraceae</taxon>
        <taxon>Asteroideae</taxon>
        <taxon>Anthemideae</taxon>
        <taxon>Anthemidinae</taxon>
        <taxon>Tanacetum</taxon>
    </lineage>
</organism>
<feature type="region of interest" description="Disordered" evidence="1">
    <location>
        <begin position="153"/>
        <end position="186"/>
    </location>
</feature>
<reference evidence="2" key="1">
    <citation type="journal article" date="2019" name="Sci. Rep.">
        <title>Draft genome of Tanacetum cinerariifolium, the natural source of mosquito coil.</title>
        <authorList>
            <person name="Yamashiro T."/>
            <person name="Shiraishi A."/>
            <person name="Satake H."/>
            <person name="Nakayama K."/>
        </authorList>
    </citation>
    <scope>NUCLEOTIDE SEQUENCE</scope>
</reference>
<protein>
    <recommendedName>
        <fullName evidence="3">Reverse transcriptase domain-containing protein</fullName>
    </recommendedName>
</protein>
<evidence type="ECO:0000256" key="1">
    <source>
        <dbReference type="SAM" id="MobiDB-lite"/>
    </source>
</evidence>
<name>A0A6L2KUN4_TANCI</name>
<dbReference type="EMBL" id="BKCJ010002889">
    <property type="protein sequence ID" value="GEU51594.1"/>
    <property type="molecule type" value="Genomic_DNA"/>
</dbReference>